<dbReference type="NCBIfam" id="NF005072">
    <property type="entry name" value="PRK06490.1"/>
    <property type="match status" value="1"/>
</dbReference>
<sequence length="261" mass="29326">MAGWPFRRPGPCAGTGQAPDWSAAMTRRVLIVLHQERSNPGRVAQELRRRGCELDIRRPSLGDPLPATMAGHDAAVIFGGPMSANDDLPFIKAETEWIGVPLKEGKPYLGICLGAQLMARHLGARVYGREDARVEVGYYPIRPTAEGGHLFEDPQYVYQWHREGFDLPSGAVQLAEGDDFPVQAMRYGDKAYGIQFHPELTSLMMNAWLTYARERLDLPGAQPDHMHRMARYQHDGTLRQWLSRFIDHWLPPEQASEAAKA</sequence>
<dbReference type="GO" id="GO:0016740">
    <property type="term" value="F:transferase activity"/>
    <property type="evidence" value="ECO:0007669"/>
    <property type="project" value="UniProtKB-KW"/>
</dbReference>
<keyword evidence="2" id="KW-0808">Transferase</keyword>
<evidence type="ECO:0000313" key="3">
    <source>
        <dbReference type="Proteomes" id="UP000006377"/>
    </source>
</evidence>
<proteinExistence type="predicted"/>
<gene>
    <name evidence="2" type="ordered locus">Plav_1369</name>
</gene>
<dbReference type="InterPro" id="IPR029062">
    <property type="entry name" value="Class_I_gatase-like"/>
</dbReference>
<dbReference type="STRING" id="402881.Plav_1369"/>
<name>A7HSV6_PARL1</name>
<reference evidence="2 3" key="1">
    <citation type="journal article" date="2011" name="Stand. Genomic Sci.">
        <title>Complete genome sequence of Parvibaculum lavamentivorans type strain (DS-1(T)).</title>
        <authorList>
            <person name="Schleheck D."/>
            <person name="Weiss M."/>
            <person name="Pitluck S."/>
            <person name="Bruce D."/>
            <person name="Land M.L."/>
            <person name="Han S."/>
            <person name="Saunders E."/>
            <person name="Tapia R."/>
            <person name="Detter C."/>
            <person name="Brettin T."/>
            <person name="Han J."/>
            <person name="Woyke T."/>
            <person name="Goodwin L."/>
            <person name="Pennacchio L."/>
            <person name="Nolan M."/>
            <person name="Cook A.M."/>
            <person name="Kjelleberg S."/>
            <person name="Thomas T."/>
        </authorList>
    </citation>
    <scope>NUCLEOTIDE SEQUENCE [LARGE SCALE GENOMIC DNA]</scope>
    <source>
        <strain evidence="3">DS-1 / DSM 13023 / NCIMB 13966</strain>
    </source>
</reference>
<dbReference type="GO" id="GO:0005829">
    <property type="term" value="C:cytosol"/>
    <property type="evidence" value="ECO:0007669"/>
    <property type="project" value="TreeGrafter"/>
</dbReference>
<dbReference type="FunFam" id="3.40.50.880:FF:000033">
    <property type="entry name" value="Glutamine amidotransferase class-I"/>
    <property type="match status" value="1"/>
</dbReference>
<dbReference type="Pfam" id="PF00117">
    <property type="entry name" value="GATase"/>
    <property type="match status" value="1"/>
</dbReference>
<keyword evidence="3" id="KW-1185">Reference proteome</keyword>
<evidence type="ECO:0000259" key="1">
    <source>
        <dbReference type="Pfam" id="PF00117"/>
    </source>
</evidence>
<feature type="domain" description="Glutamine amidotransferase" evidence="1">
    <location>
        <begin position="42"/>
        <end position="202"/>
    </location>
</feature>
<keyword evidence="2" id="KW-0315">Glutamine amidotransferase</keyword>
<dbReference type="Proteomes" id="UP000006377">
    <property type="component" value="Chromosome"/>
</dbReference>
<dbReference type="PANTHER" id="PTHR42695:SF5">
    <property type="entry name" value="GLUTAMINE AMIDOTRANSFERASE YLR126C-RELATED"/>
    <property type="match status" value="1"/>
</dbReference>
<protein>
    <submittedName>
        <fullName evidence="2">Glutamine amidotransferase class-I</fullName>
    </submittedName>
</protein>
<dbReference type="InterPro" id="IPR017926">
    <property type="entry name" value="GATASE"/>
</dbReference>
<evidence type="ECO:0000313" key="2">
    <source>
        <dbReference type="EMBL" id="ABS62989.1"/>
    </source>
</evidence>
<dbReference type="CDD" id="cd01741">
    <property type="entry name" value="GATase1_1"/>
    <property type="match status" value="1"/>
</dbReference>
<dbReference type="HOGENOM" id="CLU_054974_3_1_5"/>
<dbReference type="eggNOG" id="COG0518">
    <property type="taxonomic scope" value="Bacteria"/>
</dbReference>
<dbReference type="RefSeq" id="WP_012110264.1">
    <property type="nucleotide sequence ID" value="NC_009719.1"/>
</dbReference>
<dbReference type="InterPro" id="IPR044992">
    <property type="entry name" value="ChyE-like"/>
</dbReference>
<accession>A7HSV6</accession>
<dbReference type="SUPFAM" id="SSF52317">
    <property type="entry name" value="Class I glutamine amidotransferase-like"/>
    <property type="match status" value="1"/>
</dbReference>
<dbReference type="KEGG" id="pla:Plav_1369"/>
<dbReference type="EMBL" id="CP000774">
    <property type="protein sequence ID" value="ABS62989.1"/>
    <property type="molecule type" value="Genomic_DNA"/>
</dbReference>
<dbReference type="PANTHER" id="PTHR42695">
    <property type="entry name" value="GLUTAMINE AMIDOTRANSFERASE YLR126C-RELATED"/>
    <property type="match status" value="1"/>
</dbReference>
<dbReference type="OrthoDB" id="9813383at2"/>
<dbReference type="Gene3D" id="3.40.50.880">
    <property type="match status" value="1"/>
</dbReference>
<organism evidence="2 3">
    <name type="scientific">Parvibaculum lavamentivorans (strain DS-1 / DSM 13023 / NCIMB 13966)</name>
    <dbReference type="NCBI Taxonomy" id="402881"/>
    <lineage>
        <taxon>Bacteria</taxon>
        <taxon>Pseudomonadati</taxon>
        <taxon>Pseudomonadota</taxon>
        <taxon>Alphaproteobacteria</taxon>
        <taxon>Hyphomicrobiales</taxon>
        <taxon>Parvibaculaceae</taxon>
        <taxon>Parvibaculum</taxon>
    </lineage>
</organism>
<dbReference type="PROSITE" id="PS51273">
    <property type="entry name" value="GATASE_TYPE_1"/>
    <property type="match status" value="1"/>
</dbReference>
<dbReference type="AlphaFoldDB" id="A7HSV6"/>